<protein>
    <recommendedName>
        <fullName evidence="3">Mos1 transposase HTH domain-containing protein</fullName>
    </recommendedName>
</protein>
<reference evidence="1 2" key="1">
    <citation type="journal article" date="2019" name="Commun. Biol.">
        <title>The bagworm genome reveals a unique fibroin gene that provides high tensile strength.</title>
        <authorList>
            <person name="Kono N."/>
            <person name="Nakamura H."/>
            <person name="Ohtoshi R."/>
            <person name="Tomita M."/>
            <person name="Numata K."/>
            <person name="Arakawa K."/>
        </authorList>
    </citation>
    <scope>NUCLEOTIDE SEQUENCE [LARGE SCALE GENOMIC DNA]</scope>
</reference>
<dbReference type="EMBL" id="BGZK01000044">
    <property type="protein sequence ID" value="GBP11039.1"/>
    <property type="molecule type" value="Genomic_DNA"/>
</dbReference>
<evidence type="ECO:0000313" key="2">
    <source>
        <dbReference type="Proteomes" id="UP000299102"/>
    </source>
</evidence>
<dbReference type="Proteomes" id="UP000299102">
    <property type="component" value="Unassembled WGS sequence"/>
</dbReference>
<evidence type="ECO:0000313" key="1">
    <source>
        <dbReference type="EMBL" id="GBP11039.1"/>
    </source>
</evidence>
<dbReference type="OrthoDB" id="10017160at2759"/>
<proteinExistence type="predicted"/>
<gene>
    <name evidence="1" type="ORF">EVAR_79718_1</name>
</gene>
<name>A0A4C1T929_EUMVA</name>
<evidence type="ECO:0008006" key="3">
    <source>
        <dbReference type="Google" id="ProtNLM"/>
    </source>
</evidence>
<keyword evidence="2" id="KW-1185">Reference proteome</keyword>
<organism evidence="1 2">
    <name type="scientific">Eumeta variegata</name>
    <name type="common">Bagworm moth</name>
    <name type="synonym">Eumeta japonica</name>
    <dbReference type="NCBI Taxonomy" id="151549"/>
    <lineage>
        <taxon>Eukaryota</taxon>
        <taxon>Metazoa</taxon>
        <taxon>Ecdysozoa</taxon>
        <taxon>Arthropoda</taxon>
        <taxon>Hexapoda</taxon>
        <taxon>Insecta</taxon>
        <taxon>Pterygota</taxon>
        <taxon>Neoptera</taxon>
        <taxon>Endopterygota</taxon>
        <taxon>Lepidoptera</taxon>
        <taxon>Glossata</taxon>
        <taxon>Ditrysia</taxon>
        <taxon>Tineoidea</taxon>
        <taxon>Psychidae</taxon>
        <taxon>Oiketicinae</taxon>
        <taxon>Eumeta</taxon>
    </lineage>
</organism>
<accession>A0A4C1T929</accession>
<dbReference type="AlphaFoldDB" id="A0A4C1T929"/>
<sequence length="126" mass="14233">MDEFKEGRLKTVVVPQNVDVMRKVIMQDRHVTYGEIKASLGITTCSATDTAAAPSREFQSLHDVTINQSQSKRTRRRCGYVGRRLDILCENETKRKVVRGPSNTDPSRLFDLSSTRVNEDTGILAY</sequence>
<comment type="caution">
    <text evidence="1">The sequence shown here is derived from an EMBL/GenBank/DDBJ whole genome shotgun (WGS) entry which is preliminary data.</text>
</comment>